<dbReference type="Pfam" id="PF19307">
    <property type="entry name" value="SrpI-like"/>
    <property type="match status" value="1"/>
</dbReference>
<dbReference type="CDD" id="cd00038">
    <property type="entry name" value="CAP_ED"/>
    <property type="match status" value="1"/>
</dbReference>
<accession>A0A2A2DCX2</accession>
<protein>
    <submittedName>
        <fullName evidence="3">Crp/Fnr family transcriptional regulator</fullName>
    </submittedName>
</protein>
<organism evidence="3 4">
    <name type="scientific">Streptomyces albireticuli</name>
    <dbReference type="NCBI Taxonomy" id="1940"/>
    <lineage>
        <taxon>Bacteria</taxon>
        <taxon>Bacillati</taxon>
        <taxon>Actinomycetota</taxon>
        <taxon>Actinomycetes</taxon>
        <taxon>Kitasatosporales</taxon>
        <taxon>Streptomycetaceae</taxon>
        <taxon>Streptomyces</taxon>
    </lineage>
</organism>
<dbReference type="Pfam" id="PF00027">
    <property type="entry name" value="cNMP_binding"/>
    <property type="match status" value="1"/>
</dbReference>
<dbReference type="GO" id="GO:0005829">
    <property type="term" value="C:cytosol"/>
    <property type="evidence" value="ECO:0007669"/>
    <property type="project" value="TreeGrafter"/>
</dbReference>
<dbReference type="SMART" id="SM00100">
    <property type="entry name" value="cNMP"/>
    <property type="match status" value="1"/>
</dbReference>
<name>A0A2A2DCX2_9ACTN</name>
<sequence length="475" mass="52333">MSTAAHRQQPEQPAEHTGRGQLSLGIAAARNLATTTKSVPQMQGISSRWLLRALPWLEVKGGAYRVNRRLTYEVGDGRITFVQEGASVRVVPAELGELPLLRGFHDDATLRALAERCRQREYEPGQVIAEQGGSVDHVYLIARGKVEKVGTGKYGDETRRGVLADGAFFGERAVAEEPGEWEFTARAMTACTVLALPRTAYEEVAARDERLRAHVRERRADEARPRNKKGEANIALASGHTGEPVLPGTFVDYELAPREYELSVAQTVLRVHTRVADLYNEPMDQVEQQLRLTIEALRERQESELVNNPEFGLLHNADHSQRISTHSGPPTPDDMDELLSMRRGTRAFFAHPRAISALARECNKRGLNFDSADVDGHPVPAWRGVPILPCGKIPVSEAGTSAILAMRMGEDQQGVVGLRQTGIPDEYEPGLNVRFMGISDQAHISYLVSTYYSAAVLVPDALGVLENVEVFHTPS</sequence>
<keyword evidence="4" id="KW-1185">Reference proteome</keyword>
<evidence type="ECO:0000313" key="4">
    <source>
        <dbReference type="Proteomes" id="UP000218944"/>
    </source>
</evidence>
<feature type="region of interest" description="Disordered" evidence="1">
    <location>
        <begin position="1"/>
        <end position="21"/>
    </location>
</feature>
<dbReference type="InterPro" id="IPR014710">
    <property type="entry name" value="RmlC-like_jellyroll"/>
</dbReference>
<dbReference type="InterPro" id="IPR045641">
    <property type="entry name" value="SrpI-like"/>
</dbReference>
<gene>
    <name evidence="3" type="ORF">CK936_03210</name>
</gene>
<dbReference type="AlphaFoldDB" id="A0A2A2DCX2"/>
<dbReference type="PANTHER" id="PTHR24567">
    <property type="entry name" value="CRP FAMILY TRANSCRIPTIONAL REGULATORY PROTEIN"/>
    <property type="match status" value="1"/>
</dbReference>
<evidence type="ECO:0000256" key="1">
    <source>
        <dbReference type="SAM" id="MobiDB-lite"/>
    </source>
</evidence>
<dbReference type="InterPro" id="IPR049817">
    <property type="entry name" value="Encap_f2b"/>
</dbReference>
<evidence type="ECO:0000313" key="3">
    <source>
        <dbReference type="EMBL" id="PAU50313.1"/>
    </source>
</evidence>
<feature type="domain" description="Cyclic nucleotide-binding" evidence="2">
    <location>
        <begin position="101"/>
        <end position="204"/>
    </location>
</feature>
<reference evidence="3 4" key="1">
    <citation type="submission" date="2017-08" db="EMBL/GenBank/DDBJ databases">
        <title>Genome sequence of Streptomyces albireticuli NRRL B-1670.</title>
        <authorList>
            <person name="Graham D.E."/>
            <person name="Mahan K.M."/>
            <person name="Klingeman D.M."/>
            <person name="Hettich R.L."/>
            <person name="Parry R.J."/>
            <person name="Spain J.C."/>
        </authorList>
    </citation>
    <scope>NUCLEOTIDE SEQUENCE [LARGE SCALE GENOMIC DNA]</scope>
    <source>
        <strain evidence="3 4">NRRL B-1670</strain>
    </source>
</reference>
<dbReference type="InterPro" id="IPR050397">
    <property type="entry name" value="Env_Response_Regulators"/>
</dbReference>
<dbReference type="InterPro" id="IPR000595">
    <property type="entry name" value="cNMP-bd_dom"/>
</dbReference>
<dbReference type="EMBL" id="NSJV01000063">
    <property type="protein sequence ID" value="PAU50313.1"/>
    <property type="molecule type" value="Genomic_DNA"/>
</dbReference>
<dbReference type="Proteomes" id="UP000218944">
    <property type="component" value="Unassembled WGS sequence"/>
</dbReference>
<dbReference type="SUPFAM" id="SSF51206">
    <property type="entry name" value="cAMP-binding domain-like"/>
    <property type="match status" value="1"/>
</dbReference>
<dbReference type="GO" id="GO:0003700">
    <property type="term" value="F:DNA-binding transcription factor activity"/>
    <property type="evidence" value="ECO:0007669"/>
    <property type="project" value="TreeGrafter"/>
</dbReference>
<dbReference type="NCBIfam" id="NF041163">
    <property type="entry name" value="encap_f2b"/>
    <property type="match status" value="1"/>
</dbReference>
<evidence type="ECO:0000259" key="2">
    <source>
        <dbReference type="PROSITE" id="PS50042"/>
    </source>
</evidence>
<comment type="caution">
    <text evidence="3">The sequence shown here is derived from an EMBL/GenBank/DDBJ whole genome shotgun (WGS) entry which is preliminary data.</text>
</comment>
<dbReference type="Gene3D" id="2.60.120.10">
    <property type="entry name" value="Jelly Rolls"/>
    <property type="match status" value="1"/>
</dbReference>
<dbReference type="PANTHER" id="PTHR24567:SF74">
    <property type="entry name" value="HTH-TYPE TRANSCRIPTIONAL REGULATOR ARCR"/>
    <property type="match status" value="1"/>
</dbReference>
<dbReference type="PROSITE" id="PS50042">
    <property type="entry name" value="CNMP_BINDING_3"/>
    <property type="match status" value="1"/>
</dbReference>
<dbReference type="RefSeq" id="WP_095578913.1">
    <property type="nucleotide sequence ID" value="NZ_JAJQQQ010000001.1"/>
</dbReference>
<proteinExistence type="predicted"/>
<dbReference type="InterPro" id="IPR018490">
    <property type="entry name" value="cNMP-bd_dom_sf"/>
</dbReference>